<keyword evidence="5 7" id="KW-0862">Zinc</keyword>
<gene>
    <name evidence="7" type="primary">pyrC</name>
    <name evidence="10" type="ORF">YZ82_01215</name>
</gene>
<dbReference type="EMBL" id="VOAP01000002">
    <property type="protein sequence ID" value="TWO23192.1"/>
    <property type="molecule type" value="Genomic_DNA"/>
</dbReference>
<dbReference type="GO" id="GO:0006145">
    <property type="term" value="P:purine nucleobase catabolic process"/>
    <property type="evidence" value="ECO:0007669"/>
    <property type="project" value="TreeGrafter"/>
</dbReference>
<dbReference type="InterPro" id="IPR004722">
    <property type="entry name" value="DHOase"/>
</dbReference>
<reference evidence="10 11" key="1">
    <citation type="submission" date="2019-07" db="EMBL/GenBank/DDBJ databases">
        <title>Rapid identification of Enteric Bacteria from Whole Genome Sequences (WGS) using Average Nucleotide Identity (ANI).</title>
        <authorList>
            <person name="Lane C."/>
        </authorList>
    </citation>
    <scope>NUCLEOTIDE SEQUENCE [LARGE SCALE GENOMIC DNA]</scope>
    <source>
        <strain evidence="10 11">D2411</strain>
    </source>
</reference>
<organism evidence="10 11">
    <name type="scientific">Campylobacter hyointestinalis</name>
    <dbReference type="NCBI Taxonomy" id="198"/>
    <lineage>
        <taxon>Bacteria</taxon>
        <taxon>Pseudomonadati</taxon>
        <taxon>Campylobacterota</taxon>
        <taxon>Epsilonproteobacteria</taxon>
        <taxon>Campylobacterales</taxon>
        <taxon>Campylobacteraceae</taxon>
        <taxon>Campylobacter</taxon>
    </lineage>
</organism>
<feature type="binding site" evidence="7">
    <location>
        <begin position="320"/>
        <end position="321"/>
    </location>
    <ligand>
        <name>substrate</name>
    </ligand>
</feature>
<name>A0A562XLX9_CAMHY</name>
<dbReference type="AlphaFoldDB" id="A0A562XLX9"/>
<evidence type="ECO:0000256" key="6">
    <source>
        <dbReference type="ARBA" id="ARBA00022975"/>
    </source>
</evidence>
<dbReference type="InterPro" id="IPR050138">
    <property type="entry name" value="DHOase/Allantoinase_Hydrolase"/>
</dbReference>
<dbReference type="Pfam" id="PF07969">
    <property type="entry name" value="Amidohydro_3"/>
    <property type="match status" value="1"/>
</dbReference>
<evidence type="ECO:0000256" key="3">
    <source>
        <dbReference type="ARBA" id="ARBA00022723"/>
    </source>
</evidence>
<keyword evidence="4 7" id="KW-0378">Hydrolase</keyword>
<evidence type="ECO:0000313" key="11">
    <source>
        <dbReference type="Proteomes" id="UP000321812"/>
    </source>
</evidence>
<feature type="binding site" evidence="7">
    <location>
        <begin position="59"/>
        <end position="61"/>
    </location>
    <ligand>
        <name>substrate</name>
    </ligand>
</feature>
<dbReference type="InterPro" id="IPR011059">
    <property type="entry name" value="Metal-dep_hydrolase_composite"/>
</dbReference>
<feature type="active site" evidence="7">
    <location>
        <position position="302"/>
    </location>
</feature>
<dbReference type="GO" id="GO:0008270">
    <property type="term" value="F:zinc ion binding"/>
    <property type="evidence" value="ECO:0007669"/>
    <property type="project" value="UniProtKB-UniRule"/>
</dbReference>
<feature type="domain" description="Dihydroorotase catalytic" evidence="9">
    <location>
        <begin position="47"/>
        <end position="232"/>
    </location>
</feature>
<dbReference type="PANTHER" id="PTHR43668">
    <property type="entry name" value="ALLANTOINASE"/>
    <property type="match status" value="1"/>
</dbReference>
<dbReference type="InterPro" id="IPR032466">
    <property type="entry name" value="Metal_Hydrolase"/>
</dbReference>
<evidence type="ECO:0000256" key="5">
    <source>
        <dbReference type="ARBA" id="ARBA00022833"/>
    </source>
</evidence>
<dbReference type="Proteomes" id="UP000321812">
    <property type="component" value="Unassembled WGS sequence"/>
</dbReference>
<feature type="binding site" evidence="7">
    <location>
        <position position="59"/>
    </location>
    <ligand>
        <name>Zn(2+)</name>
        <dbReference type="ChEBI" id="CHEBI:29105"/>
        <label>1</label>
    </ligand>
</feature>
<protein>
    <recommendedName>
        <fullName evidence="7">Dihydroorotase</fullName>
        <shortName evidence="7">DHOase</shortName>
        <ecNumber evidence="7">3.5.2.3</ecNumber>
    </recommendedName>
</protein>
<feature type="binding site" evidence="7">
    <location>
        <position position="302"/>
    </location>
    <ligand>
        <name>Zn(2+)</name>
        <dbReference type="ChEBI" id="CHEBI:29105"/>
        <label>1</label>
    </ligand>
</feature>
<comment type="caution">
    <text evidence="10">The sequence shown here is derived from an EMBL/GenBank/DDBJ whole genome shotgun (WGS) entry which is preliminary data.</text>
</comment>
<dbReference type="GO" id="GO:0004038">
    <property type="term" value="F:allantoinase activity"/>
    <property type="evidence" value="ECO:0007669"/>
    <property type="project" value="TreeGrafter"/>
</dbReference>
<comment type="similarity">
    <text evidence="2 7">Belongs to the metallo-dependent hydrolases superfamily. DHOase family. Class I DHOase subfamily.</text>
</comment>
<feature type="binding site" evidence="7">
    <location>
        <position position="91"/>
    </location>
    <ligand>
        <name>substrate</name>
    </ligand>
</feature>
<comment type="caution">
    <text evidence="7">Lacks conserved residue(s) required for the propagation of feature annotation.</text>
</comment>
<dbReference type="InterPro" id="IPR013108">
    <property type="entry name" value="Amidohydro_3"/>
</dbReference>
<keyword evidence="6 7" id="KW-0665">Pyrimidine biosynthesis</keyword>
<dbReference type="GO" id="GO:0005737">
    <property type="term" value="C:cytoplasm"/>
    <property type="evidence" value="ECO:0007669"/>
    <property type="project" value="TreeGrafter"/>
</dbReference>
<dbReference type="PANTHER" id="PTHR43668:SF2">
    <property type="entry name" value="ALLANTOINASE"/>
    <property type="match status" value="1"/>
</dbReference>
<evidence type="ECO:0000256" key="4">
    <source>
        <dbReference type="ARBA" id="ARBA00022801"/>
    </source>
</evidence>
<evidence type="ECO:0000256" key="7">
    <source>
        <dbReference type="HAMAP-Rule" id="MF_00220"/>
    </source>
</evidence>
<sequence>MTTLIKNGTIINQNSTIKANVLIDGEMIKSITADEPKADLVIDATDKLIMPGLIDMHVHFRDPGLEYKDDIITGSMSAVAGGVTTACPMANTNPVNDNAAITRDMIAKAKKRGLIDLLPIGAITKGMGGKGITEMGDMSEAGCVAFSDDGLPVSSSDVMRAALLYSAFHKSFIINHSQDCSLCRGGHMNEGRMSMLLGIKGMPREQEEIMISRDMLLAKLTGGHIHVAHVSSAYSLKLIEQAKKDGINITCEVTPHHFTFSEDELINYDTNFKMSPPLRTNSDVEAMRNGLKNGLIDVICTDHAPHSTDEKFLEFDKAPFGILGLQTLIPLTLNLVRQGVIDYEQMVKLTSFNPAKILNLKNKGRIEEGFLADIAIIDPNLEYVYDENLNKSKSKNSPLFGKKLKGACALTIKSGKVVFDFPNVVA</sequence>
<feature type="binding site" evidence="7">
    <location>
        <position position="57"/>
    </location>
    <ligand>
        <name>Zn(2+)</name>
        <dbReference type="ChEBI" id="CHEBI:29105"/>
        <label>1</label>
    </ligand>
</feature>
<comment type="cofactor">
    <cofactor evidence="7">
        <name>Zn(2+)</name>
        <dbReference type="ChEBI" id="CHEBI:29105"/>
    </cofactor>
    <text evidence="7">Binds 2 Zn(2+) ions per subunit.</text>
</comment>
<evidence type="ECO:0000313" key="10">
    <source>
        <dbReference type="EMBL" id="TWO23192.1"/>
    </source>
</evidence>
<keyword evidence="3 7" id="KW-0479">Metal-binding</keyword>
<evidence type="ECO:0000259" key="8">
    <source>
        <dbReference type="Pfam" id="PF07969"/>
    </source>
</evidence>
<dbReference type="InterPro" id="IPR024403">
    <property type="entry name" value="DHOase_cat"/>
</dbReference>
<dbReference type="Gene3D" id="3.20.20.140">
    <property type="entry name" value="Metal-dependent hydrolases"/>
    <property type="match status" value="1"/>
</dbReference>
<dbReference type="RefSeq" id="WP_111995801.1">
    <property type="nucleotide sequence ID" value="NZ_VOAP01000002.1"/>
</dbReference>
<dbReference type="CDD" id="cd01317">
    <property type="entry name" value="DHOase_IIa"/>
    <property type="match status" value="1"/>
</dbReference>
<evidence type="ECO:0000259" key="9">
    <source>
        <dbReference type="Pfam" id="PF12890"/>
    </source>
</evidence>
<dbReference type="EC" id="3.5.2.3" evidence="7"/>
<feature type="domain" description="Amidohydrolase 3" evidence="8">
    <location>
        <begin position="340"/>
        <end position="419"/>
    </location>
</feature>
<evidence type="ECO:0000256" key="2">
    <source>
        <dbReference type="ARBA" id="ARBA00010286"/>
    </source>
</evidence>
<dbReference type="InterPro" id="IPR002195">
    <property type="entry name" value="Dihydroorotase_CS"/>
</dbReference>
<feature type="binding site" evidence="7">
    <location>
        <position position="306"/>
    </location>
    <ligand>
        <name>substrate</name>
    </ligand>
</feature>
<dbReference type="NCBIfam" id="TIGR00857">
    <property type="entry name" value="pyrC_multi"/>
    <property type="match status" value="1"/>
</dbReference>
<feature type="binding site" evidence="7">
    <location>
        <position position="176"/>
    </location>
    <ligand>
        <name>Zn(2+)</name>
        <dbReference type="ChEBI" id="CHEBI:29105"/>
        <label>2</label>
    </ligand>
</feature>
<dbReference type="GO" id="GO:0044205">
    <property type="term" value="P:'de novo' UMP biosynthetic process"/>
    <property type="evidence" value="ECO:0007669"/>
    <property type="project" value="UniProtKB-UniRule"/>
</dbReference>
<comment type="pathway">
    <text evidence="7">Pyrimidine metabolism; UMP biosynthesis via de novo pathway; (S)-dihydroorotate from bicarbonate: step 3/3.</text>
</comment>
<accession>A0A562XLX9</accession>
<proteinExistence type="inferred from homology"/>
<feature type="binding site" evidence="7">
    <location>
        <position position="149"/>
    </location>
    <ligand>
        <name>Zn(2+)</name>
        <dbReference type="ChEBI" id="CHEBI:29105"/>
        <label>2</label>
    </ligand>
</feature>
<dbReference type="UniPathway" id="UPA00070">
    <property type="reaction ID" value="UER00117"/>
</dbReference>
<evidence type="ECO:0000256" key="1">
    <source>
        <dbReference type="ARBA" id="ARBA00002368"/>
    </source>
</evidence>
<dbReference type="SUPFAM" id="SSF51556">
    <property type="entry name" value="Metallo-dependent hydrolases"/>
    <property type="match status" value="1"/>
</dbReference>
<dbReference type="SUPFAM" id="SSF51338">
    <property type="entry name" value="Composite domain of metallo-dependent hydrolases"/>
    <property type="match status" value="1"/>
</dbReference>
<dbReference type="PROSITE" id="PS00482">
    <property type="entry name" value="DIHYDROOROTASE_1"/>
    <property type="match status" value="1"/>
</dbReference>
<dbReference type="Pfam" id="PF12890">
    <property type="entry name" value="DHOase"/>
    <property type="match status" value="1"/>
</dbReference>
<dbReference type="Gene3D" id="2.30.40.10">
    <property type="entry name" value="Urease, subunit C, domain 1"/>
    <property type="match status" value="1"/>
</dbReference>
<feature type="binding site" evidence="7">
    <location>
        <position position="149"/>
    </location>
    <ligand>
        <name>Zn(2+)</name>
        <dbReference type="ChEBI" id="CHEBI:29105"/>
        <label>1</label>
    </ligand>
</feature>
<dbReference type="GO" id="GO:0004151">
    <property type="term" value="F:dihydroorotase activity"/>
    <property type="evidence" value="ECO:0007669"/>
    <property type="project" value="UniProtKB-UniRule"/>
</dbReference>
<feature type="binding site" evidence="7">
    <location>
        <position position="229"/>
    </location>
    <ligand>
        <name>Zn(2+)</name>
        <dbReference type="ChEBI" id="CHEBI:29105"/>
        <label>2</label>
    </ligand>
</feature>
<dbReference type="HAMAP" id="MF_00220_B">
    <property type="entry name" value="PyrC_classI_B"/>
    <property type="match status" value="1"/>
</dbReference>
<comment type="function">
    <text evidence="1 7">Catalyzes the reversible cyclization of carbamoyl aspartate to dihydroorotate.</text>
</comment>
<comment type="catalytic activity">
    <reaction evidence="7">
        <text>(S)-dihydroorotate + H2O = N-carbamoyl-L-aspartate + H(+)</text>
        <dbReference type="Rhea" id="RHEA:24296"/>
        <dbReference type="ChEBI" id="CHEBI:15377"/>
        <dbReference type="ChEBI" id="CHEBI:15378"/>
        <dbReference type="ChEBI" id="CHEBI:30864"/>
        <dbReference type="ChEBI" id="CHEBI:32814"/>
        <dbReference type="EC" id="3.5.2.3"/>
    </reaction>
</comment>